<keyword evidence="6" id="KW-0961">Cell wall biogenesis/degradation</keyword>
<feature type="binding site" evidence="8">
    <location>
        <position position="262"/>
    </location>
    <ligand>
        <name>substrate</name>
    </ligand>
</feature>
<keyword evidence="5" id="KW-0573">Peptidoglycan synthesis</keyword>
<keyword evidence="2" id="KW-0732">Signal</keyword>
<evidence type="ECO:0000259" key="10">
    <source>
        <dbReference type="Pfam" id="PF00768"/>
    </source>
</evidence>
<dbReference type="GO" id="GO:0008360">
    <property type="term" value="P:regulation of cell shape"/>
    <property type="evidence" value="ECO:0007669"/>
    <property type="project" value="UniProtKB-KW"/>
</dbReference>
<dbReference type="GO" id="GO:0009252">
    <property type="term" value="P:peptidoglycan biosynthetic process"/>
    <property type="evidence" value="ECO:0007669"/>
    <property type="project" value="UniProtKB-KW"/>
</dbReference>
<feature type="active site" description="Acyl-ester intermediate" evidence="7">
    <location>
        <position position="94"/>
    </location>
</feature>
<evidence type="ECO:0000256" key="3">
    <source>
        <dbReference type="ARBA" id="ARBA00022801"/>
    </source>
</evidence>
<evidence type="ECO:0000256" key="8">
    <source>
        <dbReference type="PIRSR" id="PIRSR618044-2"/>
    </source>
</evidence>
<dbReference type="GO" id="GO:0006508">
    <property type="term" value="P:proteolysis"/>
    <property type="evidence" value="ECO:0007669"/>
    <property type="project" value="InterPro"/>
</dbReference>
<dbReference type="Gene3D" id="3.40.710.10">
    <property type="entry name" value="DD-peptidase/beta-lactamase superfamily"/>
    <property type="match status" value="1"/>
</dbReference>
<protein>
    <submittedName>
        <fullName evidence="11">D-alanyl-D-alanine carboxypeptidase</fullName>
    </submittedName>
</protein>
<sequence length="408" mass="42129">MPQPTAQVEPKKKRKRGWLIGAAVLVVLLAGAVAGQLLRPVPDPTMRLTVASTHTFAGSKPALPFPVQGQSAIWVDGLGTMGSSGPTTPTPTASVAKTMTAYVYLRSHPLQNGQPGPTLTVSPEGVAQIPARQRRGESLLGITANQRLTERKALEALMIISANDLAHELAKWDAGTEQAFVAKMNATAKSLGMSNTVYTDPSGYDARTVSTAADQVKLLRAAMKIPAFAETVNKPAYIPDGPGETRHGGNILLGQLGVVGGKTGYTDKAGGNYIFAARKAVGGVNTLIVGAVMGQHSPSAVGAIDVAKRLVAGAETALQPVTIAKPGQKVGEVDDGLGKTTAVTVKSPVTVIGWPGLTVPVKVIGDAPHQAAQGERVGTVSTGAGKVPLVLETALEKPALTARLIRLQ</sequence>
<gene>
    <name evidence="11" type="ORF">J4573_14065</name>
</gene>
<comment type="caution">
    <text evidence="11">The sequence shown here is derived from an EMBL/GenBank/DDBJ whole genome shotgun (WGS) entry which is preliminary data.</text>
</comment>
<dbReference type="PRINTS" id="PR00725">
    <property type="entry name" value="DADACBPTASE1"/>
</dbReference>
<evidence type="ECO:0000256" key="6">
    <source>
        <dbReference type="ARBA" id="ARBA00023316"/>
    </source>
</evidence>
<feature type="active site" evidence="7">
    <location>
        <position position="161"/>
    </location>
</feature>
<dbReference type="PANTHER" id="PTHR21581:SF33">
    <property type="entry name" value="D-ALANYL-D-ALANINE CARBOXYPEPTIDASE DACB"/>
    <property type="match status" value="1"/>
</dbReference>
<feature type="active site" description="Proton acceptor" evidence="7">
    <location>
        <position position="97"/>
    </location>
</feature>
<keyword evidence="3" id="KW-0378">Hydrolase</keyword>
<dbReference type="AlphaFoldDB" id="A0A939T9Q7"/>
<keyword evidence="11" id="KW-0645">Protease</keyword>
<dbReference type="GO" id="GO:0009002">
    <property type="term" value="F:serine-type D-Ala-D-Ala carboxypeptidase activity"/>
    <property type="evidence" value="ECO:0007669"/>
    <property type="project" value="InterPro"/>
</dbReference>
<dbReference type="InterPro" id="IPR012338">
    <property type="entry name" value="Beta-lactam/transpept-like"/>
</dbReference>
<evidence type="ECO:0000313" key="12">
    <source>
        <dbReference type="Proteomes" id="UP000669179"/>
    </source>
</evidence>
<keyword evidence="11" id="KW-0121">Carboxypeptidase</keyword>
<keyword evidence="12" id="KW-1185">Reference proteome</keyword>
<proteinExistence type="inferred from homology"/>
<accession>A0A939T9Q7</accession>
<comment type="similarity">
    <text evidence="1 9">Belongs to the peptidase S11 family.</text>
</comment>
<name>A0A939T9Q7_9ACTN</name>
<dbReference type="InterPro" id="IPR018044">
    <property type="entry name" value="Peptidase_S11"/>
</dbReference>
<evidence type="ECO:0000256" key="2">
    <source>
        <dbReference type="ARBA" id="ARBA00022729"/>
    </source>
</evidence>
<evidence type="ECO:0000313" key="11">
    <source>
        <dbReference type="EMBL" id="MBO2448225.1"/>
    </source>
</evidence>
<evidence type="ECO:0000256" key="9">
    <source>
        <dbReference type="RuleBase" id="RU004016"/>
    </source>
</evidence>
<feature type="domain" description="Peptidase S11 D-alanyl-D-alanine carboxypeptidase A N-terminal" evidence="10">
    <location>
        <begin position="82"/>
        <end position="291"/>
    </location>
</feature>
<dbReference type="InterPro" id="IPR001967">
    <property type="entry name" value="Peptidase_S11_N"/>
</dbReference>
<dbReference type="Pfam" id="PF00768">
    <property type="entry name" value="Peptidase_S11"/>
    <property type="match status" value="1"/>
</dbReference>
<dbReference type="SUPFAM" id="SSF56601">
    <property type="entry name" value="beta-lactamase/transpeptidase-like"/>
    <property type="match status" value="1"/>
</dbReference>
<evidence type="ECO:0000256" key="4">
    <source>
        <dbReference type="ARBA" id="ARBA00022960"/>
    </source>
</evidence>
<evidence type="ECO:0000256" key="7">
    <source>
        <dbReference type="PIRSR" id="PIRSR618044-1"/>
    </source>
</evidence>
<keyword evidence="4" id="KW-0133">Cell shape</keyword>
<organism evidence="11 12">
    <name type="scientific">Actinomadura barringtoniae</name>
    <dbReference type="NCBI Taxonomy" id="1427535"/>
    <lineage>
        <taxon>Bacteria</taxon>
        <taxon>Bacillati</taxon>
        <taxon>Actinomycetota</taxon>
        <taxon>Actinomycetes</taxon>
        <taxon>Streptosporangiales</taxon>
        <taxon>Thermomonosporaceae</taxon>
        <taxon>Actinomadura</taxon>
    </lineage>
</organism>
<dbReference type="Proteomes" id="UP000669179">
    <property type="component" value="Unassembled WGS sequence"/>
</dbReference>
<reference evidence="11" key="1">
    <citation type="submission" date="2021-03" db="EMBL/GenBank/DDBJ databases">
        <authorList>
            <person name="Kanchanasin P."/>
            <person name="Saeng-In P."/>
            <person name="Phongsopitanun W."/>
            <person name="Yuki M."/>
            <person name="Kudo T."/>
            <person name="Ohkuma M."/>
            <person name="Tanasupawat S."/>
        </authorList>
    </citation>
    <scope>NUCLEOTIDE SEQUENCE</scope>
    <source>
        <strain evidence="11">GKU 128</strain>
    </source>
</reference>
<dbReference type="GO" id="GO:0071555">
    <property type="term" value="P:cell wall organization"/>
    <property type="evidence" value="ECO:0007669"/>
    <property type="project" value="UniProtKB-KW"/>
</dbReference>
<dbReference type="PANTHER" id="PTHR21581">
    <property type="entry name" value="D-ALANYL-D-ALANINE CARBOXYPEPTIDASE"/>
    <property type="match status" value="1"/>
</dbReference>
<evidence type="ECO:0000256" key="5">
    <source>
        <dbReference type="ARBA" id="ARBA00022984"/>
    </source>
</evidence>
<dbReference type="EMBL" id="JAGEOJ010000005">
    <property type="protein sequence ID" value="MBO2448225.1"/>
    <property type="molecule type" value="Genomic_DNA"/>
</dbReference>
<evidence type="ECO:0000256" key="1">
    <source>
        <dbReference type="ARBA" id="ARBA00007164"/>
    </source>
</evidence>